<accession>A0A1U7LPW4</accession>
<dbReference type="AlphaFoldDB" id="A0A1U7LPW4"/>
<keyword evidence="7" id="KW-1185">Reference proteome</keyword>
<name>A0A1U7LPW4_NEOID</name>
<comment type="caution">
    <text evidence="6">The sequence shown here is derived from an EMBL/GenBank/DDBJ whole genome shotgun (WGS) entry which is preliminary data.</text>
</comment>
<organism evidence="6 7">
    <name type="scientific">Neolecta irregularis (strain DAH-3)</name>
    <dbReference type="NCBI Taxonomy" id="1198029"/>
    <lineage>
        <taxon>Eukaryota</taxon>
        <taxon>Fungi</taxon>
        <taxon>Dikarya</taxon>
        <taxon>Ascomycota</taxon>
        <taxon>Taphrinomycotina</taxon>
        <taxon>Neolectales</taxon>
        <taxon>Neolectaceae</taxon>
        <taxon>Neolecta</taxon>
    </lineage>
</organism>
<dbReference type="InterPro" id="IPR006094">
    <property type="entry name" value="Oxid_FAD_bind_N"/>
</dbReference>
<reference evidence="6 7" key="1">
    <citation type="submission" date="2016-04" db="EMBL/GenBank/DDBJ databases">
        <title>Evolutionary innovation and constraint leading to complex multicellularity in the Ascomycota.</title>
        <authorList>
            <person name="Cisse O."/>
            <person name="Nguyen A."/>
            <person name="Hewitt D.A."/>
            <person name="Jedd G."/>
            <person name="Stajich J.E."/>
        </authorList>
    </citation>
    <scope>NUCLEOTIDE SEQUENCE [LARGE SCALE GENOMIC DNA]</scope>
    <source>
        <strain evidence="6 7">DAH-3</strain>
    </source>
</reference>
<evidence type="ECO:0000256" key="1">
    <source>
        <dbReference type="ARBA" id="ARBA00005466"/>
    </source>
</evidence>
<dbReference type="EMBL" id="LXFE01000733">
    <property type="protein sequence ID" value="OLL24561.1"/>
    <property type="molecule type" value="Genomic_DNA"/>
</dbReference>
<dbReference type="OrthoDB" id="2151789at2759"/>
<dbReference type="Proteomes" id="UP000186594">
    <property type="component" value="Unassembled WGS sequence"/>
</dbReference>
<dbReference type="STRING" id="1198029.A0A1U7LPW4"/>
<dbReference type="Gene3D" id="3.30.465.10">
    <property type="match status" value="1"/>
</dbReference>
<sequence length="465" mass="52017">MIFITPITAEDIEVLCNALENLYFNKLHRPNTAPYEKELLRYWSVANTNTRPPCIFQPTLAAEVSEAVKLISKGDVLVAIKSGGHTANDFASTDEGLLIALGNMDQLDYRNGRAFVGPGGRWSQVIEQLDKYNVTVVGGRIGNVGVGGLLLGGGLSFLSPQYGLAAENVLNYQVVLADGSIVNANECENPELFFGLKGGGNQLGIVTEFTLKTYPIGLVYGGVIFYHGRYNTELLEAFETFRHKNEPKGSIVLTFTKTGDTDVAVLLVFFDGTDPGTLFEEFINIESIKLDLKIWKYAELLKNNDDLAIAPGLGWVIRTITYHPSPELLQVNYRIWNETTNELLSLPNTTYGITYHLLPASISNTTQKSVLDLESVDLIWIELANAWRNPTHNNIQIFQLKTVADAVEEAKLRMNQHNGYLPLYSNDAWKDQPVLKTLKGYNHLKKVKQLYDPHNFWDRTRGFRI</sequence>
<dbReference type="PANTHER" id="PTHR42973:SF13">
    <property type="entry name" value="FAD-BINDING PCMH-TYPE DOMAIN-CONTAINING PROTEIN"/>
    <property type="match status" value="1"/>
</dbReference>
<dbReference type="InterPro" id="IPR050416">
    <property type="entry name" value="FAD-linked_Oxidoreductase"/>
</dbReference>
<evidence type="ECO:0000256" key="4">
    <source>
        <dbReference type="ARBA" id="ARBA00023002"/>
    </source>
</evidence>
<dbReference type="InterPro" id="IPR016166">
    <property type="entry name" value="FAD-bd_PCMH"/>
</dbReference>
<evidence type="ECO:0000313" key="6">
    <source>
        <dbReference type="EMBL" id="OLL24561.1"/>
    </source>
</evidence>
<dbReference type="Gene3D" id="3.30.43.10">
    <property type="entry name" value="Uridine Diphospho-n-acetylenolpyruvylglucosamine Reductase, domain 2"/>
    <property type="match status" value="1"/>
</dbReference>
<evidence type="ECO:0000259" key="5">
    <source>
        <dbReference type="PROSITE" id="PS51387"/>
    </source>
</evidence>
<dbReference type="GO" id="GO:0016491">
    <property type="term" value="F:oxidoreductase activity"/>
    <property type="evidence" value="ECO:0007669"/>
    <property type="project" value="UniProtKB-KW"/>
</dbReference>
<gene>
    <name evidence="6" type="ORF">NEOLI_002559</name>
</gene>
<dbReference type="SUPFAM" id="SSF56176">
    <property type="entry name" value="FAD-binding/transporter-associated domain-like"/>
    <property type="match status" value="1"/>
</dbReference>
<dbReference type="GO" id="GO:0071949">
    <property type="term" value="F:FAD binding"/>
    <property type="evidence" value="ECO:0007669"/>
    <property type="project" value="InterPro"/>
</dbReference>
<keyword evidence="4" id="KW-0560">Oxidoreductase</keyword>
<proteinExistence type="inferred from homology"/>
<dbReference type="PANTHER" id="PTHR42973">
    <property type="entry name" value="BINDING OXIDOREDUCTASE, PUTATIVE (AFU_ORTHOLOGUE AFUA_1G17690)-RELATED"/>
    <property type="match status" value="1"/>
</dbReference>
<evidence type="ECO:0000313" key="7">
    <source>
        <dbReference type="Proteomes" id="UP000186594"/>
    </source>
</evidence>
<keyword evidence="2" id="KW-0285">Flavoprotein</keyword>
<keyword evidence="3" id="KW-0274">FAD</keyword>
<evidence type="ECO:0000256" key="2">
    <source>
        <dbReference type="ARBA" id="ARBA00022630"/>
    </source>
</evidence>
<protein>
    <submittedName>
        <fullName evidence="6">Putative FAD-linked oxidoreductase</fullName>
    </submittedName>
</protein>
<dbReference type="InterPro" id="IPR016167">
    <property type="entry name" value="FAD-bd_PCMH_sub1"/>
</dbReference>
<dbReference type="PROSITE" id="PS51387">
    <property type="entry name" value="FAD_PCMH"/>
    <property type="match status" value="1"/>
</dbReference>
<dbReference type="InterPro" id="IPR016169">
    <property type="entry name" value="FAD-bd_PCMH_sub2"/>
</dbReference>
<dbReference type="Gene3D" id="3.40.462.20">
    <property type="match status" value="1"/>
</dbReference>
<comment type="similarity">
    <text evidence="1">Belongs to the oxygen-dependent FAD-linked oxidoreductase family.</text>
</comment>
<feature type="domain" description="FAD-binding PCMH-type" evidence="5">
    <location>
        <begin position="48"/>
        <end position="216"/>
    </location>
</feature>
<dbReference type="Pfam" id="PF01565">
    <property type="entry name" value="FAD_binding_4"/>
    <property type="match status" value="1"/>
</dbReference>
<dbReference type="OMA" id="LEIQCAW"/>
<dbReference type="InterPro" id="IPR036318">
    <property type="entry name" value="FAD-bd_PCMH-like_sf"/>
</dbReference>
<evidence type="ECO:0000256" key="3">
    <source>
        <dbReference type="ARBA" id="ARBA00022827"/>
    </source>
</evidence>